<feature type="compositionally biased region" description="Basic and acidic residues" evidence="2">
    <location>
        <begin position="74"/>
        <end position="86"/>
    </location>
</feature>
<feature type="coiled-coil region" evidence="1">
    <location>
        <begin position="570"/>
        <end position="597"/>
    </location>
</feature>
<reference evidence="3" key="1">
    <citation type="submission" date="2022-01" db="EMBL/GenBank/DDBJ databases">
        <title>Paenibacillus spongiae sp. nov., isolated from marine sponge.</title>
        <authorList>
            <person name="Li Z."/>
            <person name="Zhang M."/>
        </authorList>
    </citation>
    <scope>NUCLEOTIDE SEQUENCE</scope>
    <source>
        <strain evidence="3">PHS-Z3</strain>
    </source>
</reference>
<evidence type="ECO:0000256" key="1">
    <source>
        <dbReference type="SAM" id="Coils"/>
    </source>
</evidence>
<evidence type="ECO:0000313" key="3">
    <source>
        <dbReference type="EMBL" id="UVI29273.1"/>
    </source>
</evidence>
<keyword evidence="4" id="KW-1185">Reference proteome</keyword>
<gene>
    <name evidence="3" type="ORF">L1F29_28210</name>
</gene>
<feature type="compositionally biased region" description="Low complexity" evidence="2">
    <location>
        <begin position="181"/>
        <end position="193"/>
    </location>
</feature>
<keyword evidence="1" id="KW-0175">Coiled coil</keyword>
<protein>
    <submittedName>
        <fullName evidence="3">Uncharacterized protein</fullName>
    </submittedName>
</protein>
<feature type="region of interest" description="Disordered" evidence="2">
    <location>
        <begin position="74"/>
        <end position="107"/>
    </location>
</feature>
<evidence type="ECO:0000313" key="4">
    <source>
        <dbReference type="Proteomes" id="UP001057877"/>
    </source>
</evidence>
<dbReference type="Proteomes" id="UP001057877">
    <property type="component" value="Chromosome"/>
</dbReference>
<evidence type="ECO:0000256" key="2">
    <source>
        <dbReference type="SAM" id="MobiDB-lite"/>
    </source>
</evidence>
<feature type="region of interest" description="Disordered" evidence="2">
    <location>
        <begin position="162"/>
        <end position="197"/>
    </location>
</feature>
<feature type="compositionally biased region" description="Pro residues" evidence="2">
    <location>
        <begin position="87"/>
        <end position="100"/>
    </location>
</feature>
<feature type="region of interest" description="Disordered" evidence="2">
    <location>
        <begin position="234"/>
        <end position="266"/>
    </location>
</feature>
<proteinExistence type="predicted"/>
<dbReference type="EMBL" id="CP091430">
    <property type="protein sequence ID" value="UVI29273.1"/>
    <property type="molecule type" value="Genomic_DNA"/>
</dbReference>
<dbReference type="RefSeq" id="WP_258385362.1">
    <property type="nucleotide sequence ID" value="NZ_CP091430.1"/>
</dbReference>
<sequence length="642" mass="72927">MPDNDNLTIHPYTIDRLCRSRIDPAHLTFQSIDSKESVFSRTLILLKGHSLPDFIYKPVKDYSSTLLTMVELKKQPDGNNEPEPKPPSKPPKPPKPPGPTVAPAGPASRAEPIIVSWDLFIMIKYRQDWESKGYGIGDLLYTTTLMPNEELTLEIKTWETSRTQQDVTDETDQRNVSDIKSTNSSSNETSQENMSKEHEYVDAKAGYSGFGFSAEVSAGYSSDVMNKHGEIAKKAEETSKQSTSEYRASHKVKLSLSRESGSETKTTRKIRNINQAHTLNASFYEVLQQFDVTMRPYDVTLLLLGAEPDLASRIIGDFTLGHLIRLSKSSAWIQDFIDFYGVSPIKLIRERWSQALYDGAGVKMDWMKDPLQIKPEDREEFRNTILQYVRPAPSWIEPDEKGALRWGYEILPGQELPLLKYIYSFHPYSVQQMEARVMEENKSIELASAYQKIFNRYTQLLVPEYSIELIQGEKELMVINSPSVTPLATTASTILFSGPFYNQPLETLHNFVEEWAIKNITGPLKQLQADLLENPDSQAKTWSATMPTQGVYSDVALGICSGAEDYYEIQRQFDLELKKLEVEKLKLANEKLKWENQLLQQGKSIETVIVQNKTDNTNLELDLTIGKVDLPTRVEITKTPDQ</sequence>
<organism evidence="3 4">
    <name type="scientific">Paenibacillus spongiae</name>
    <dbReference type="NCBI Taxonomy" id="2909671"/>
    <lineage>
        <taxon>Bacteria</taxon>
        <taxon>Bacillati</taxon>
        <taxon>Bacillota</taxon>
        <taxon>Bacilli</taxon>
        <taxon>Bacillales</taxon>
        <taxon>Paenibacillaceae</taxon>
        <taxon>Paenibacillus</taxon>
    </lineage>
</organism>
<name>A0ABY5S703_9BACL</name>
<accession>A0ABY5S703</accession>